<accession>A0ABV0EG06</accession>
<dbReference type="RefSeq" id="WP_347308646.1">
    <property type="nucleotide sequence ID" value="NZ_JBAJEX010000008.1"/>
</dbReference>
<organism evidence="1 2">
    <name type="scientific">Thiobacter aerophilum</name>
    <dbReference type="NCBI Taxonomy" id="3121275"/>
    <lineage>
        <taxon>Bacteria</taxon>
        <taxon>Pseudomonadati</taxon>
        <taxon>Pseudomonadota</taxon>
        <taxon>Betaproteobacteria</taxon>
        <taxon>Burkholderiales</taxon>
        <taxon>Thiobacteraceae</taxon>
        <taxon>Thiobacter</taxon>
    </lineage>
</organism>
<evidence type="ECO:0000313" key="1">
    <source>
        <dbReference type="EMBL" id="MEO1767534.1"/>
    </source>
</evidence>
<gene>
    <name evidence="1" type="ORF">V6E02_09955</name>
</gene>
<dbReference type="Proteomes" id="UP001482231">
    <property type="component" value="Unassembled WGS sequence"/>
</dbReference>
<dbReference type="EMBL" id="JBAJEX010000008">
    <property type="protein sequence ID" value="MEO1767534.1"/>
    <property type="molecule type" value="Genomic_DNA"/>
</dbReference>
<protein>
    <submittedName>
        <fullName evidence="1">Uncharacterized protein</fullName>
    </submittedName>
</protein>
<comment type="caution">
    <text evidence="1">The sequence shown here is derived from an EMBL/GenBank/DDBJ whole genome shotgun (WGS) entry which is preliminary data.</text>
</comment>
<sequence length="45" mass="5239">MTKMGLAQVTRAVKPWIHTVTAVRLLPTYVPEIRLCLPKRLYARF</sequence>
<proteinExistence type="predicted"/>
<name>A0ABV0EG06_9BURK</name>
<reference evidence="1 2" key="1">
    <citation type="submission" date="2024-02" db="EMBL/GenBank/DDBJ databases">
        <title>New thermophilic sulfur-oxidizing bacteria from a hot springs of the Uzon caldera (Kamchatka, Russia).</title>
        <authorList>
            <person name="Dukat A.M."/>
            <person name="Elcheninov A.G."/>
            <person name="Frolov E.N."/>
        </authorList>
    </citation>
    <scope>NUCLEOTIDE SEQUENCE [LARGE SCALE GENOMIC DNA]</scope>
    <source>
        <strain evidence="1 2">AK1</strain>
    </source>
</reference>
<keyword evidence="2" id="KW-1185">Reference proteome</keyword>
<evidence type="ECO:0000313" key="2">
    <source>
        <dbReference type="Proteomes" id="UP001482231"/>
    </source>
</evidence>